<dbReference type="NCBIfam" id="TIGR01643">
    <property type="entry name" value="YD_repeat_2x"/>
    <property type="match status" value="4"/>
</dbReference>
<feature type="compositionally biased region" description="Basic and acidic residues" evidence="2">
    <location>
        <begin position="1"/>
        <end position="10"/>
    </location>
</feature>
<keyword evidence="6" id="KW-1185">Reference proteome</keyword>
<dbReference type="Pfam" id="PF25023">
    <property type="entry name" value="TEN_YD-shell"/>
    <property type="match status" value="2"/>
</dbReference>
<name>A0A372M992_9ACTN</name>
<dbReference type="InterPro" id="IPR006530">
    <property type="entry name" value="YD"/>
</dbReference>
<dbReference type="InterPro" id="IPR045351">
    <property type="entry name" value="DUF6531"/>
</dbReference>
<dbReference type="AlphaFoldDB" id="A0A372M992"/>
<evidence type="ECO:0000256" key="1">
    <source>
        <dbReference type="ARBA" id="ARBA00022737"/>
    </source>
</evidence>
<keyword evidence="1" id="KW-0677">Repeat</keyword>
<accession>A0A372M992</accession>
<evidence type="ECO:0000313" key="5">
    <source>
        <dbReference type="EMBL" id="RFU87518.1"/>
    </source>
</evidence>
<evidence type="ECO:0000259" key="4">
    <source>
        <dbReference type="Pfam" id="PF25023"/>
    </source>
</evidence>
<proteinExistence type="predicted"/>
<sequence length="1083" mass="116016">MAAPGDRDKPVSAWGKDGGKATMPAVKVGKNQAPKAVAEKKPSAEVAAWRAAQKERAGTATDQRKRAAKAVAAVVPKGQGDVPYHQISDVRVTDSLVARINYSTGNLMLAGTDLQVAGVGQSLQLTRTYNSLEAPWGKVSQRWWQNYERYLQVEDDQVVLYDGTAGAVTFTKKTDGTYTTAKGYRLDLKKTDSGEFTVTERGSGTKDTYSASGTLLKITDRNKGEISVEQHDDGDEHTGFKLTDQRSGRFIDLTKTDASQWQAKDNAGRTVVYDLNEAGDLVKVADTEGKATEFGYDADRRLTKITTPEGRVTVFTYDADNRVTSMKRATDFDGSGETGPTYTYAYTAGEGDAGTTKVSDPAGNTTTYAHEANGEITKVTDALGKSRERTYDANLNLETAVDAMGVGGEPGNVTAYGWDERSNPTSLKLPTGATSSLTAYQTIAGADVPGKITSADGVVVDYTYDSKGNTTKETVAGTQGGTRTFTYNPADPTCGGFEGQRCEVKDANGHATKFSYDSKGNLTKATPPGPVGETTYTYDELGRAETATDGRGIKSVFVYDDRDRITKVSTTNTTVTYAYDGDGNLKQRSDSTGVTKYDFDPLSRETVRTLQDGSQTVLAYTAEGNVESYTDPSGQVKYTYDKVNRLVSLTDAQGKKTGYEYNANDARTKTSYPGGTVETITRDKANRAERIKATSAKGTLIDLAYDYSYTSGGAKKDGTQIRSENDAVEGLKRAYEYDSAGRLTFTKETEGSTTANSWLYCYDKAGNLTSQGIKAGCPGGTTYDYNDASQITGKNGETDGWSYDETGNETAGAPTPETARTDATWSDHSQLTGITQGGTDYKARYGSTDNSERIQFGDTTFHHGPVGLSSQTTGGVDMDFTREPNGNLNSFRTETPTRSEGTYYYLTDAIGSVKAVVDDQGEKVNTYYYSPRGVTVPTEKVPQPNRFAGGYQDPTGLYHLSARYMDPRTGRFTQPDPSGLEANPYLYASGDPTNIIDPSGLFGWGDVYGAVLGTAVGITVGVVTRNPWAGGAAGGCVTGAVNEAYQENSKLEMLGSCVLYGAFGTPAGGGAGQLLKKFGPGRK</sequence>
<organism evidence="5 6">
    <name type="scientific">Streptomyces triticagri</name>
    <dbReference type="NCBI Taxonomy" id="2293568"/>
    <lineage>
        <taxon>Bacteria</taxon>
        <taxon>Bacillati</taxon>
        <taxon>Actinomycetota</taxon>
        <taxon>Actinomycetes</taxon>
        <taxon>Kitasatosporales</taxon>
        <taxon>Streptomycetaceae</taxon>
        <taxon>Streptomyces</taxon>
    </lineage>
</organism>
<feature type="domain" description="DUF6531" evidence="3">
    <location>
        <begin position="100"/>
        <end position="170"/>
    </location>
</feature>
<dbReference type="Proteomes" id="UP000263094">
    <property type="component" value="Unassembled WGS sequence"/>
</dbReference>
<comment type="caution">
    <text evidence="5">The sequence shown here is derived from an EMBL/GenBank/DDBJ whole genome shotgun (WGS) entry which is preliminary data.</text>
</comment>
<feature type="domain" description="Teneurin-like YD-shell" evidence="4">
    <location>
        <begin position="459"/>
        <end position="585"/>
    </location>
</feature>
<dbReference type="InterPro" id="IPR031325">
    <property type="entry name" value="RHS_repeat"/>
</dbReference>
<feature type="region of interest" description="Disordered" evidence="2">
    <location>
        <begin position="1"/>
        <end position="24"/>
    </location>
</feature>
<reference evidence="5 6" key="1">
    <citation type="submission" date="2018-08" db="EMBL/GenBank/DDBJ databases">
        <title>Isolation, diversity and antifungal activity of Actinobacteria from wheat.</title>
        <authorList>
            <person name="Han C."/>
        </authorList>
    </citation>
    <scope>NUCLEOTIDE SEQUENCE [LARGE SCALE GENOMIC DNA]</scope>
    <source>
        <strain evidence="5 6">NEAU-YY421</strain>
    </source>
</reference>
<protein>
    <submittedName>
        <fullName evidence="5">RHS repeat protein</fullName>
    </submittedName>
</protein>
<dbReference type="OrthoDB" id="291011at2"/>
<dbReference type="Pfam" id="PF20148">
    <property type="entry name" value="DUF6531"/>
    <property type="match status" value="1"/>
</dbReference>
<evidence type="ECO:0000256" key="2">
    <source>
        <dbReference type="SAM" id="MobiDB-lite"/>
    </source>
</evidence>
<dbReference type="InterPro" id="IPR056823">
    <property type="entry name" value="TEN-like_YD-shell"/>
</dbReference>
<evidence type="ECO:0000259" key="3">
    <source>
        <dbReference type="Pfam" id="PF20148"/>
    </source>
</evidence>
<dbReference type="NCBIfam" id="TIGR03696">
    <property type="entry name" value="Rhs_assc_core"/>
    <property type="match status" value="1"/>
</dbReference>
<feature type="domain" description="Teneurin-like YD-shell" evidence="4">
    <location>
        <begin position="898"/>
        <end position="978"/>
    </location>
</feature>
<dbReference type="PANTHER" id="PTHR32305:SF15">
    <property type="entry name" value="PROTEIN RHSA-RELATED"/>
    <property type="match status" value="1"/>
</dbReference>
<feature type="region of interest" description="Disordered" evidence="2">
    <location>
        <begin position="796"/>
        <end position="821"/>
    </location>
</feature>
<dbReference type="InterPro" id="IPR022385">
    <property type="entry name" value="Rhs_assc_core"/>
</dbReference>
<gene>
    <name evidence="5" type="ORF">DY218_06030</name>
</gene>
<dbReference type="EMBL" id="QUAK01000027">
    <property type="protein sequence ID" value="RFU87518.1"/>
    <property type="molecule type" value="Genomic_DNA"/>
</dbReference>
<dbReference type="Pfam" id="PF05593">
    <property type="entry name" value="RHS_repeat"/>
    <property type="match status" value="3"/>
</dbReference>
<dbReference type="InterPro" id="IPR050708">
    <property type="entry name" value="T6SS_VgrG/RHS"/>
</dbReference>
<dbReference type="Gene3D" id="2.180.10.10">
    <property type="entry name" value="RHS repeat-associated core"/>
    <property type="match status" value="3"/>
</dbReference>
<dbReference type="PANTHER" id="PTHR32305">
    <property type="match status" value="1"/>
</dbReference>
<evidence type="ECO:0000313" key="6">
    <source>
        <dbReference type="Proteomes" id="UP000263094"/>
    </source>
</evidence>